<dbReference type="RefSeq" id="WP_058506734.1">
    <property type="nucleotide sequence ID" value="NZ_CAAAIK010000027.1"/>
</dbReference>
<evidence type="ECO:0000313" key="2">
    <source>
        <dbReference type="EMBL" id="KTD51782.1"/>
    </source>
</evidence>
<sequence>MKKIILMTLFVFLSFGLIVSEASAKRFGGGRGFGSYRSKTLFSRNVSAKKPSTTNKTSRFRSGLSGFLLGGLLASLFFHNGLGTALFSWMLIGLIVAVVLGLLAKRRQQDFRNRH</sequence>
<accession>A0A0W0Y540</accession>
<organism evidence="2 3">
    <name type="scientific">Legionella quinlivanii</name>
    <dbReference type="NCBI Taxonomy" id="45073"/>
    <lineage>
        <taxon>Bacteria</taxon>
        <taxon>Pseudomonadati</taxon>
        <taxon>Pseudomonadota</taxon>
        <taxon>Gammaproteobacteria</taxon>
        <taxon>Legionellales</taxon>
        <taxon>Legionellaceae</taxon>
        <taxon>Legionella</taxon>
    </lineage>
</organism>
<reference evidence="2 3" key="1">
    <citation type="submission" date="2015-11" db="EMBL/GenBank/DDBJ databases">
        <title>Genomic analysis of 38 Legionella species identifies large and diverse effector repertoires.</title>
        <authorList>
            <person name="Burstein D."/>
            <person name="Amaro F."/>
            <person name="Zusman T."/>
            <person name="Lifshitz Z."/>
            <person name="Cohen O."/>
            <person name="Gilbert J.A."/>
            <person name="Pupko T."/>
            <person name="Shuman H.A."/>
            <person name="Segal G."/>
        </authorList>
    </citation>
    <scope>NUCLEOTIDE SEQUENCE [LARGE SCALE GENOMIC DNA]</scope>
    <source>
        <strain evidence="2 3">CDC#1442-AUS-E</strain>
    </source>
</reference>
<evidence type="ECO:0000313" key="3">
    <source>
        <dbReference type="Proteomes" id="UP000054618"/>
    </source>
</evidence>
<dbReference type="AlphaFoldDB" id="A0A0W0Y540"/>
<keyword evidence="3" id="KW-1185">Reference proteome</keyword>
<keyword evidence="1" id="KW-0472">Membrane</keyword>
<proteinExistence type="predicted"/>
<keyword evidence="1 2" id="KW-0812">Transmembrane</keyword>
<gene>
    <name evidence="2" type="ORF">Lqui_0626</name>
</gene>
<dbReference type="EMBL" id="LNYS01000006">
    <property type="protein sequence ID" value="KTD51782.1"/>
    <property type="molecule type" value="Genomic_DNA"/>
</dbReference>
<protein>
    <submittedName>
        <fullName evidence="2">Transmembrane protein</fullName>
    </submittedName>
</protein>
<name>A0A0W0Y540_9GAMM</name>
<comment type="caution">
    <text evidence="2">The sequence shown here is derived from an EMBL/GenBank/DDBJ whole genome shotgun (WGS) entry which is preliminary data.</text>
</comment>
<keyword evidence="1" id="KW-1133">Transmembrane helix</keyword>
<evidence type="ECO:0000256" key="1">
    <source>
        <dbReference type="SAM" id="Phobius"/>
    </source>
</evidence>
<dbReference type="PATRIC" id="fig|45073.5.peg.659"/>
<dbReference type="Proteomes" id="UP000054618">
    <property type="component" value="Unassembled WGS sequence"/>
</dbReference>
<feature type="transmembrane region" description="Helical" evidence="1">
    <location>
        <begin position="86"/>
        <end position="104"/>
    </location>
</feature>